<accession>A0A377AUQ0</accession>
<protein>
    <submittedName>
        <fullName evidence="1">Putative lipoprotein</fullName>
    </submittedName>
</protein>
<dbReference type="AlphaFoldDB" id="A0A377AUQ0"/>
<reference evidence="1 2" key="1">
    <citation type="submission" date="2018-06" db="EMBL/GenBank/DDBJ databases">
        <authorList>
            <consortium name="Pathogen Informatics"/>
            <person name="Doyle S."/>
        </authorList>
    </citation>
    <scope>NUCLEOTIDE SEQUENCE [LARGE SCALE GENOMIC DNA]</scope>
    <source>
        <strain evidence="1 2">NCTC9962</strain>
    </source>
</reference>
<organism evidence="1 2">
    <name type="scientific">Escherichia coli</name>
    <dbReference type="NCBI Taxonomy" id="562"/>
    <lineage>
        <taxon>Bacteria</taxon>
        <taxon>Pseudomonadati</taxon>
        <taxon>Pseudomonadota</taxon>
        <taxon>Gammaproteobacteria</taxon>
        <taxon>Enterobacterales</taxon>
        <taxon>Enterobacteriaceae</taxon>
        <taxon>Escherichia</taxon>
    </lineage>
</organism>
<dbReference type="EMBL" id="UGED01000006">
    <property type="protein sequence ID" value="STL35341.1"/>
    <property type="molecule type" value="Genomic_DNA"/>
</dbReference>
<evidence type="ECO:0000313" key="2">
    <source>
        <dbReference type="Proteomes" id="UP000254052"/>
    </source>
</evidence>
<evidence type="ECO:0000313" key="1">
    <source>
        <dbReference type="EMBL" id="STL35341.1"/>
    </source>
</evidence>
<name>A0A377AUQ0_ECOLX</name>
<dbReference type="Proteomes" id="UP000254052">
    <property type="component" value="Unassembled WGS sequence"/>
</dbReference>
<sequence length="49" mass="5554">MNHQGTLIKRPFRLEGLQTQDGYDEMVKVLAGVWSQEAASIAQEIKRLP</sequence>
<gene>
    <name evidence="1" type="ORF">NCTC9962_02046</name>
</gene>
<proteinExistence type="predicted"/>
<keyword evidence="1" id="KW-0449">Lipoprotein</keyword>